<feature type="transmembrane region" description="Helical" evidence="6">
    <location>
        <begin position="122"/>
        <end position="145"/>
    </location>
</feature>
<dbReference type="InterPro" id="IPR010445">
    <property type="entry name" value="LapA_dom"/>
</dbReference>
<organism evidence="8 9">
    <name type="scientific">Pseudonocardia endophytica</name>
    <dbReference type="NCBI Taxonomy" id="401976"/>
    <lineage>
        <taxon>Bacteria</taxon>
        <taxon>Bacillati</taxon>
        <taxon>Actinomycetota</taxon>
        <taxon>Actinomycetes</taxon>
        <taxon>Pseudonocardiales</taxon>
        <taxon>Pseudonocardiaceae</taxon>
        <taxon>Pseudonocardia</taxon>
    </lineage>
</organism>
<dbReference type="Proteomes" id="UP000295560">
    <property type="component" value="Unassembled WGS sequence"/>
</dbReference>
<evidence type="ECO:0000259" key="7">
    <source>
        <dbReference type="Pfam" id="PF06305"/>
    </source>
</evidence>
<keyword evidence="1" id="KW-1003">Cell membrane</keyword>
<feature type="region of interest" description="Disordered" evidence="5">
    <location>
        <begin position="1"/>
        <end position="37"/>
    </location>
</feature>
<feature type="domain" description="Lipopolysaccharide assembly protein A" evidence="7">
    <location>
        <begin position="103"/>
        <end position="153"/>
    </location>
</feature>
<keyword evidence="4 6" id="KW-0472">Membrane</keyword>
<proteinExistence type="predicted"/>
<evidence type="ECO:0000313" key="8">
    <source>
        <dbReference type="EMBL" id="TCK25376.1"/>
    </source>
</evidence>
<gene>
    <name evidence="8" type="ORF">EV378_1183</name>
</gene>
<dbReference type="Pfam" id="PF06305">
    <property type="entry name" value="LapA_dom"/>
    <property type="match status" value="1"/>
</dbReference>
<feature type="region of interest" description="Disordered" evidence="5">
    <location>
        <begin position="49"/>
        <end position="75"/>
    </location>
</feature>
<dbReference type="EMBL" id="SMFZ01000001">
    <property type="protein sequence ID" value="TCK25376.1"/>
    <property type="molecule type" value="Genomic_DNA"/>
</dbReference>
<dbReference type="GO" id="GO:0005886">
    <property type="term" value="C:plasma membrane"/>
    <property type="evidence" value="ECO:0007669"/>
    <property type="project" value="InterPro"/>
</dbReference>
<evidence type="ECO:0000256" key="2">
    <source>
        <dbReference type="ARBA" id="ARBA00022692"/>
    </source>
</evidence>
<reference evidence="8 9" key="1">
    <citation type="submission" date="2019-03" db="EMBL/GenBank/DDBJ databases">
        <title>Sequencing the genomes of 1000 actinobacteria strains.</title>
        <authorList>
            <person name="Klenk H.-P."/>
        </authorList>
    </citation>
    <scope>NUCLEOTIDE SEQUENCE [LARGE SCALE GENOMIC DNA]</scope>
    <source>
        <strain evidence="8 9">DSM 44969</strain>
    </source>
</reference>
<feature type="transmembrane region" description="Helical" evidence="6">
    <location>
        <begin position="82"/>
        <end position="102"/>
    </location>
</feature>
<evidence type="ECO:0000256" key="5">
    <source>
        <dbReference type="SAM" id="MobiDB-lite"/>
    </source>
</evidence>
<accession>A0A4V2PIN2</accession>
<keyword evidence="3 6" id="KW-1133">Transmembrane helix</keyword>
<evidence type="ECO:0000256" key="1">
    <source>
        <dbReference type="ARBA" id="ARBA00022475"/>
    </source>
</evidence>
<name>A0A4V2PIN2_PSEEN</name>
<feature type="compositionally biased region" description="Low complexity" evidence="5">
    <location>
        <begin position="19"/>
        <end position="31"/>
    </location>
</feature>
<evidence type="ECO:0000256" key="3">
    <source>
        <dbReference type="ARBA" id="ARBA00022989"/>
    </source>
</evidence>
<evidence type="ECO:0000256" key="6">
    <source>
        <dbReference type="SAM" id="Phobius"/>
    </source>
</evidence>
<sequence length="155" mass="16419">MNDERRERSGTPAYGRVGPADPTADPATHPAMRVPGEDGATVAVPVSEQPTVAVPAGDTETPGDDSPTRPARVGPQRSRIGGWWAGLVLSAVVGVLLLVFILQNTQPVQITFLWMSGTLPTGIALLFAAIAGILLVAIPGTWRILQLRRAARRRV</sequence>
<evidence type="ECO:0000256" key="4">
    <source>
        <dbReference type="ARBA" id="ARBA00023136"/>
    </source>
</evidence>
<comment type="caution">
    <text evidence="8">The sequence shown here is derived from an EMBL/GenBank/DDBJ whole genome shotgun (WGS) entry which is preliminary data.</text>
</comment>
<dbReference type="RefSeq" id="WP_243653304.1">
    <property type="nucleotide sequence ID" value="NZ_SMFZ01000001.1"/>
</dbReference>
<keyword evidence="2 6" id="KW-0812">Transmembrane</keyword>
<dbReference type="AlphaFoldDB" id="A0A4V2PIN2"/>
<keyword evidence="9" id="KW-1185">Reference proteome</keyword>
<evidence type="ECO:0000313" key="9">
    <source>
        <dbReference type="Proteomes" id="UP000295560"/>
    </source>
</evidence>
<protein>
    <submittedName>
        <fullName evidence="8">Putative integral membrane protein</fullName>
    </submittedName>
</protein>